<reference evidence="4" key="1">
    <citation type="journal article" date="2023" name="Mol. Phylogenet. Evol.">
        <title>Genome-scale phylogeny and comparative genomics of the fungal order Sordariales.</title>
        <authorList>
            <person name="Hensen N."/>
            <person name="Bonometti L."/>
            <person name="Westerberg I."/>
            <person name="Brannstrom I.O."/>
            <person name="Guillou S."/>
            <person name="Cros-Aarteil S."/>
            <person name="Calhoun S."/>
            <person name="Haridas S."/>
            <person name="Kuo A."/>
            <person name="Mondo S."/>
            <person name="Pangilinan J."/>
            <person name="Riley R."/>
            <person name="LaButti K."/>
            <person name="Andreopoulos B."/>
            <person name="Lipzen A."/>
            <person name="Chen C."/>
            <person name="Yan M."/>
            <person name="Daum C."/>
            <person name="Ng V."/>
            <person name="Clum A."/>
            <person name="Steindorff A."/>
            <person name="Ohm R.A."/>
            <person name="Martin F."/>
            <person name="Silar P."/>
            <person name="Natvig D.O."/>
            <person name="Lalanne C."/>
            <person name="Gautier V."/>
            <person name="Ament-Velasquez S.L."/>
            <person name="Kruys A."/>
            <person name="Hutchinson M.I."/>
            <person name="Powell A.J."/>
            <person name="Barry K."/>
            <person name="Miller A.N."/>
            <person name="Grigoriev I.V."/>
            <person name="Debuchy R."/>
            <person name="Gladieux P."/>
            <person name="Hiltunen Thoren M."/>
            <person name="Johannesson H."/>
        </authorList>
    </citation>
    <scope>NUCLEOTIDE SEQUENCE</scope>
    <source>
        <strain evidence="4">PSN293</strain>
    </source>
</reference>
<gene>
    <name evidence="4" type="ORF">QBC37DRAFT_419928</name>
</gene>
<dbReference type="PANTHER" id="PTHR43861">
    <property type="entry name" value="TRANS-ACONITATE 2-METHYLTRANSFERASE-RELATED"/>
    <property type="match status" value="1"/>
</dbReference>
<dbReference type="CDD" id="cd02440">
    <property type="entry name" value="AdoMet_MTases"/>
    <property type="match status" value="1"/>
</dbReference>
<dbReference type="InterPro" id="IPR041698">
    <property type="entry name" value="Methyltransf_25"/>
</dbReference>
<dbReference type="PANTHER" id="PTHR43861:SF1">
    <property type="entry name" value="TRANS-ACONITATE 2-METHYLTRANSFERASE"/>
    <property type="match status" value="1"/>
</dbReference>
<dbReference type="GO" id="GO:0032259">
    <property type="term" value="P:methylation"/>
    <property type="evidence" value="ECO:0007669"/>
    <property type="project" value="UniProtKB-KW"/>
</dbReference>
<dbReference type="InterPro" id="IPR029063">
    <property type="entry name" value="SAM-dependent_MTases_sf"/>
</dbReference>
<evidence type="ECO:0000313" key="4">
    <source>
        <dbReference type="EMBL" id="KAK4215079.1"/>
    </source>
</evidence>
<sequence>MALPDESENHITSPADQSQLQYDKIGSSYSQVKQLPISRVETFNLHAAIAPYLDRRNGTARVLDLACGTGHYSRNLVSSWGAASVVGVDISPAMVKSAKDITSTMFGSESLEHKIQFVVGDAISMDKLDDQGFDLVIGAWLLNYSRTEDELAKMFLTISSNLNTEDGIFAGIVPPPVKKDHLAASAEWVRKLKTSQPPWQFSVRYIEPLDDDDGGWKVELRMFGDGGKETVKFETYHLPMEAYERAARKGGMYGQLEWREVTRPVAVDGDSEDAKLWDRYFDDIGGHFRVLIVSKGAANL</sequence>
<keyword evidence="2" id="KW-0808">Transferase</keyword>
<dbReference type="Pfam" id="PF13649">
    <property type="entry name" value="Methyltransf_25"/>
    <property type="match status" value="1"/>
</dbReference>
<comment type="caution">
    <text evidence="4">The sequence shown here is derived from an EMBL/GenBank/DDBJ whole genome shotgun (WGS) entry which is preliminary data.</text>
</comment>
<dbReference type="GO" id="GO:0008168">
    <property type="term" value="F:methyltransferase activity"/>
    <property type="evidence" value="ECO:0007669"/>
    <property type="project" value="UniProtKB-KW"/>
</dbReference>
<evidence type="ECO:0000259" key="3">
    <source>
        <dbReference type="Pfam" id="PF13649"/>
    </source>
</evidence>
<feature type="domain" description="Methyltransferase" evidence="3">
    <location>
        <begin position="62"/>
        <end position="162"/>
    </location>
</feature>
<dbReference type="EMBL" id="MU858084">
    <property type="protein sequence ID" value="KAK4215079.1"/>
    <property type="molecule type" value="Genomic_DNA"/>
</dbReference>
<keyword evidence="5" id="KW-1185">Reference proteome</keyword>
<organism evidence="4 5">
    <name type="scientific">Rhypophila decipiens</name>
    <dbReference type="NCBI Taxonomy" id="261697"/>
    <lineage>
        <taxon>Eukaryota</taxon>
        <taxon>Fungi</taxon>
        <taxon>Dikarya</taxon>
        <taxon>Ascomycota</taxon>
        <taxon>Pezizomycotina</taxon>
        <taxon>Sordariomycetes</taxon>
        <taxon>Sordariomycetidae</taxon>
        <taxon>Sordariales</taxon>
        <taxon>Naviculisporaceae</taxon>
        <taxon>Rhypophila</taxon>
    </lineage>
</organism>
<reference evidence="4" key="2">
    <citation type="submission" date="2023-05" db="EMBL/GenBank/DDBJ databases">
        <authorList>
            <consortium name="Lawrence Berkeley National Laboratory"/>
            <person name="Steindorff A."/>
            <person name="Hensen N."/>
            <person name="Bonometti L."/>
            <person name="Westerberg I."/>
            <person name="Brannstrom I.O."/>
            <person name="Guillou S."/>
            <person name="Cros-Aarteil S."/>
            <person name="Calhoun S."/>
            <person name="Haridas S."/>
            <person name="Kuo A."/>
            <person name="Mondo S."/>
            <person name="Pangilinan J."/>
            <person name="Riley R."/>
            <person name="Labutti K."/>
            <person name="Andreopoulos B."/>
            <person name="Lipzen A."/>
            <person name="Chen C."/>
            <person name="Yanf M."/>
            <person name="Daum C."/>
            <person name="Ng V."/>
            <person name="Clum A."/>
            <person name="Ohm R."/>
            <person name="Martin F."/>
            <person name="Silar P."/>
            <person name="Natvig D."/>
            <person name="Lalanne C."/>
            <person name="Gautier V."/>
            <person name="Ament-Velasquez S.L."/>
            <person name="Kruys A."/>
            <person name="Hutchinson M.I."/>
            <person name="Powell A.J."/>
            <person name="Barry K."/>
            <person name="Miller A.N."/>
            <person name="Grigoriev I.V."/>
            <person name="Debuchy R."/>
            <person name="Gladieux P."/>
            <person name="Thoren M.H."/>
            <person name="Johannesson H."/>
        </authorList>
    </citation>
    <scope>NUCLEOTIDE SEQUENCE</scope>
    <source>
        <strain evidence="4">PSN293</strain>
    </source>
</reference>
<evidence type="ECO:0000256" key="1">
    <source>
        <dbReference type="ARBA" id="ARBA00022603"/>
    </source>
</evidence>
<proteinExistence type="predicted"/>
<evidence type="ECO:0000313" key="5">
    <source>
        <dbReference type="Proteomes" id="UP001301769"/>
    </source>
</evidence>
<protein>
    <submittedName>
        <fullName evidence="4">Demethylmenaquinone methyltransferase</fullName>
    </submittedName>
</protein>
<dbReference type="SUPFAM" id="SSF53335">
    <property type="entry name" value="S-adenosyl-L-methionine-dependent methyltransferases"/>
    <property type="match status" value="1"/>
</dbReference>
<evidence type="ECO:0000256" key="2">
    <source>
        <dbReference type="ARBA" id="ARBA00022679"/>
    </source>
</evidence>
<dbReference type="Proteomes" id="UP001301769">
    <property type="component" value="Unassembled WGS sequence"/>
</dbReference>
<keyword evidence="1 4" id="KW-0489">Methyltransferase</keyword>
<name>A0AAN7B960_9PEZI</name>
<accession>A0AAN7B960</accession>
<dbReference type="AlphaFoldDB" id="A0AAN7B960"/>
<dbReference type="Gene3D" id="3.40.50.150">
    <property type="entry name" value="Vaccinia Virus protein VP39"/>
    <property type="match status" value="1"/>
</dbReference>